<protein>
    <recommendedName>
        <fullName evidence="3">AMIN domain-containing protein</fullName>
    </recommendedName>
</protein>
<feature type="compositionally biased region" description="Low complexity" evidence="1">
    <location>
        <begin position="103"/>
        <end position="123"/>
    </location>
</feature>
<evidence type="ECO:0000259" key="3">
    <source>
        <dbReference type="Pfam" id="PF11741"/>
    </source>
</evidence>
<evidence type="ECO:0000313" key="5">
    <source>
        <dbReference type="Proteomes" id="UP000181901"/>
    </source>
</evidence>
<proteinExistence type="predicted"/>
<comment type="caution">
    <text evidence="4">The sequence shown here is derived from an EMBL/GenBank/DDBJ whole genome shotgun (WGS) entry which is preliminary data.</text>
</comment>
<dbReference type="Pfam" id="PF11741">
    <property type="entry name" value="AMIN"/>
    <property type="match status" value="1"/>
</dbReference>
<dbReference type="EMBL" id="LKAQ01000004">
    <property type="protein sequence ID" value="OIQ50230.1"/>
    <property type="molecule type" value="Genomic_DNA"/>
</dbReference>
<dbReference type="InterPro" id="IPR021731">
    <property type="entry name" value="AMIN_dom"/>
</dbReference>
<dbReference type="OrthoDB" id="5457863at2"/>
<evidence type="ECO:0000256" key="2">
    <source>
        <dbReference type="SAM" id="SignalP"/>
    </source>
</evidence>
<feature type="signal peptide" evidence="2">
    <location>
        <begin position="1"/>
        <end position="32"/>
    </location>
</feature>
<feature type="chain" id="PRO_5009635370" description="AMIN domain-containing protein" evidence="2">
    <location>
        <begin position="33"/>
        <end position="235"/>
    </location>
</feature>
<name>A0A1J5MUB9_9BACT</name>
<accession>A0A1J5MUB9</accession>
<feature type="region of interest" description="Disordered" evidence="1">
    <location>
        <begin position="56"/>
        <end position="126"/>
    </location>
</feature>
<feature type="compositionally biased region" description="Low complexity" evidence="1">
    <location>
        <begin position="61"/>
        <end position="74"/>
    </location>
</feature>
<dbReference type="Gene3D" id="2.60.40.3500">
    <property type="match status" value="1"/>
</dbReference>
<gene>
    <name evidence="4" type="ORF">BerOc1_02161</name>
</gene>
<feature type="domain" description="AMIN" evidence="3">
    <location>
        <begin position="161"/>
        <end position="213"/>
    </location>
</feature>
<reference evidence="4 5" key="1">
    <citation type="submission" date="2015-09" db="EMBL/GenBank/DDBJ databases">
        <title>Genome of Desulfovibrio dechloracetivorans BerOc1, a mercury methylating strain isolated from highly hydrocarbons and metals contaminated coastal sediments.</title>
        <authorList>
            <person name="Goni Urriza M."/>
            <person name="Gassie C."/>
            <person name="Bouchez O."/>
            <person name="Klopp C."/>
            <person name="Ranchou-Peyruse A."/>
            <person name="Remy G."/>
        </authorList>
    </citation>
    <scope>NUCLEOTIDE SEQUENCE [LARGE SCALE GENOMIC DNA]</scope>
    <source>
        <strain evidence="4 5">BerOc1</strain>
    </source>
</reference>
<evidence type="ECO:0000313" key="4">
    <source>
        <dbReference type="EMBL" id="OIQ50230.1"/>
    </source>
</evidence>
<dbReference type="Proteomes" id="UP000181901">
    <property type="component" value="Unassembled WGS sequence"/>
</dbReference>
<evidence type="ECO:0000256" key="1">
    <source>
        <dbReference type="SAM" id="MobiDB-lite"/>
    </source>
</evidence>
<keyword evidence="5" id="KW-1185">Reference proteome</keyword>
<sequence>MSNTFRHWFLFPAACAMAGLLALALTARPGLAQGQATGGERSEVRMDVDFTVLPKVLPDGSEAPASSATSAEEPLTPEPDLAEADGSATPAPTEQAASDTRAPADNAEPAPEPTPAEQAEIPAISPVEGTGAIRSVTLDETGQGFVLNVVADRPVGRTAFLNLDNPRRLVVDILGKWTHRGGNVLRSEGVVKHVVMGEHPDHFRMVVHFRTPPKKGLTPEIRKAGDQLHVLVDLP</sequence>
<dbReference type="RefSeq" id="WP_071545687.1">
    <property type="nucleotide sequence ID" value="NZ_LKAQ01000004.1"/>
</dbReference>
<dbReference type="AlphaFoldDB" id="A0A1J5MUB9"/>
<keyword evidence="2" id="KW-0732">Signal</keyword>
<organism evidence="4 5">
    <name type="scientific">Pseudodesulfovibrio hydrargyri</name>
    <dbReference type="NCBI Taxonomy" id="2125990"/>
    <lineage>
        <taxon>Bacteria</taxon>
        <taxon>Pseudomonadati</taxon>
        <taxon>Thermodesulfobacteriota</taxon>
        <taxon>Desulfovibrionia</taxon>
        <taxon>Desulfovibrionales</taxon>
        <taxon>Desulfovibrionaceae</taxon>
    </lineage>
</organism>